<comment type="caution">
    <text evidence="1">The sequence shown here is derived from an EMBL/GenBank/DDBJ whole genome shotgun (WGS) entry which is preliminary data.</text>
</comment>
<dbReference type="Proteomes" id="UP000325081">
    <property type="component" value="Unassembled WGS sequence"/>
</dbReference>
<gene>
    <name evidence="1" type="ORF">STAS_29696</name>
</gene>
<dbReference type="AlphaFoldDB" id="A0A5A7R4L5"/>
<accession>A0A5A7R4L5</accession>
<evidence type="ECO:0000313" key="2">
    <source>
        <dbReference type="Proteomes" id="UP000325081"/>
    </source>
</evidence>
<protein>
    <submittedName>
        <fullName evidence="1">Ribonuclease Z</fullName>
    </submittedName>
</protein>
<evidence type="ECO:0000313" key="1">
    <source>
        <dbReference type="EMBL" id="GER52250.1"/>
    </source>
</evidence>
<reference evidence="2" key="1">
    <citation type="journal article" date="2019" name="Curr. Biol.">
        <title>Genome Sequence of Striga asiatica Provides Insight into the Evolution of Plant Parasitism.</title>
        <authorList>
            <person name="Yoshida S."/>
            <person name="Kim S."/>
            <person name="Wafula E.K."/>
            <person name="Tanskanen J."/>
            <person name="Kim Y.M."/>
            <person name="Honaas L."/>
            <person name="Yang Z."/>
            <person name="Spallek T."/>
            <person name="Conn C.E."/>
            <person name="Ichihashi Y."/>
            <person name="Cheong K."/>
            <person name="Cui S."/>
            <person name="Der J.P."/>
            <person name="Gundlach H."/>
            <person name="Jiao Y."/>
            <person name="Hori C."/>
            <person name="Ishida J.K."/>
            <person name="Kasahara H."/>
            <person name="Kiba T."/>
            <person name="Kim M.S."/>
            <person name="Koo N."/>
            <person name="Laohavisit A."/>
            <person name="Lee Y.H."/>
            <person name="Lumba S."/>
            <person name="McCourt P."/>
            <person name="Mortimer J.C."/>
            <person name="Mutuku J.M."/>
            <person name="Nomura T."/>
            <person name="Sasaki-Sekimoto Y."/>
            <person name="Seto Y."/>
            <person name="Wang Y."/>
            <person name="Wakatake T."/>
            <person name="Sakakibara H."/>
            <person name="Demura T."/>
            <person name="Yamaguchi S."/>
            <person name="Yoneyama K."/>
            <person name="Manabe R.I."/>
            <person name="Nelson D.C."/>
            <person name="Schulman A.H."/>
            <person name="Timko M.P."/>
            <person name="dePamphilis C.W."/>
            <person name="Choi D."/>
            <person name="Shirasu K."/>
        </authorList>
    </citation>
    <scope>NUCLEOTIDE SEQUENCE [LARGE SCALE GENOMIC DNA]</scope>
    <source>
        <strain evidence="2">cv. UVA1</strain>
    </source>
</reference>
<proteinExistence type="predicted"/>
<organism evidence="1 2">
    <name type="scientific">Striga asiatica</name>
    <name type="common">Asiatic witchweed</name>
    <name type="synonym">Buchnera asiatica</name>
    <dbReference type="NCBI Taxonomy" id="4170"/>
    <lineage>
        <taxon>Eukaryota</taxon>
        <taxon>Viridiplantae</taxon>
        <taxon>Streptophyta</taxon>
        <taxon>Embryophyta</taxon>
        <taxon>Tracheophyta</taxon>
        <taxon>Spermatophyta</taxon>
        <taxon>Magnoliopsida</taxon>
        <taxon>eudicotyledons</taxon>
        <taxon>Gunneridae</taxon>
        <taxon>Pentapetalae</taxon>
        <taxon>asterids</taxon>
        <taxon>lamiids</taxon>
        <taxon>Lamiales</taxon>
        <taxon>Orobanchaceae</taxon>
        <taxon>Buchnereae</taxon>
        <taxon>Striga</taxon>
    </lineage>
</organism>
<keyword evidence="2" id="KW-1185">Reference proteome</keyword>
<name>A0A5A7R4L5_STRAF</name>
<sequence>MASTSTAKSSRLMISKNAKMALSRLPSVQSIIWLPPTARIGSTFAAVFLGGDTRRKQLDRPAREALHLEIGCLIIEIGLLKLSTRPLLLLINFHDLPPDTSSRRLCDLPPVVAAPEPRRKTSFSRRNIELDGAAMDAKHATLMVSRMSTYRKYLNVFVP</sequence>
<dbReference type="EMBL" id="BKCP01010181">
    <property type="protein sequence ID" value="GER52250.1"/>
    <property type="molecule type" value="Genomic_DNA"/>
</dbReference>